<accession>A0AAU9V2N5</accession>
<gene>
    <name evidence="2" type="ORF">EEDITHA_LOCUS18454</name>
</gene>
<dbReference type="Proteomes" id="UP001153954">
    <property type="component" value="Unassembled WGS sequence"/>
</dbReference>
<sequence>MLNRYQTWAIERAFHTASLLPDLLISSHKPYITYWQYIFVPVQHSFSMKKRIRVATNKSQVPLHWVSMILTIVIRTMQVRITSAIVNEGPGSSTNRSRDSGGDEQRQRIRPGQKLVLFPPSLHHQADIEPQHERHWNRFALRAEILSHLLEYSASRQCVS</sequence>
<evidence type="ECO:0000256" key="1">
    <source>
        <dbReference type="SAM" id="MobiDB-lite"/>
    </source>
</evidence>
<protein>
    <submittedName>
        <fullName evidence="2">Uncharacterized protein</fullName>
    </submittedName>
</protein>
<keyword evidence="3" id="KW-1185">Reference proteome</keyword>
<comment type="caution">
    <text evidence="2">The sequence shown here is derived from an EMBL/GenBank/DDBJ whole genome shotgun (WGS) entry which is preliminary data.</text>
</comment>
<evidence type="ECO:0000313" key="3">
    <source>
        <dbReference type="Proteomes" id="UP001153954"/>
    </source>
</evidence>
<dbReference type="AlphaFoldDB" id="A0AAU9V2N5"/>
<feature type="compositionally biased region" description="Basic and acidic residues" evidence="1">
    <location>
        <begin position="96"/>
        <end position="107"/>
    </location>
</feature>
<proteinExistence type="predicted"/>
<reference evidence="2" key="1">
    <citation type="submission" date="2022-03" db="EMBL/GenBank/DDBJ databases">
        <authorList>
            <person name="Tunstrom K."/>
        </authorList>
    </citation>
    <scope>NUCLEOTIDE SEQUENCE</scope>
</reference>
<dbReference type="EMBL" id="CAKOGL010000026">
    <property type="protein sequence ID" value="CAH2104019.1"/>
    <property type="molecule type" value="Genomic_DNA"/>
</dbReference>
<feature type="region of interest" description="Disordered" evidence="1">
    <location>
        <begin position="87"/>
        <end position="110"/>
    </location>
</feature>
<name>A0AAU9V2N5_EUPED</name>
<organism evidence="2 3">
    <name type="scientific">Euphydryas editha</name>
    <name type="common">Edith's checkerspot</name>
    <dbReference type="NCBI Taxonomy" id="104508"/>
    <lineage>
        <taxon>Eukaryota</taxon>
        <taxon>Metazoa</taxon>
        <taxon>Ecdysozoa</taxon>
        <taxon>Arthropoda</taxon>
        <taxon>Hexapoda</taxon>
        <taxon>Insecta</taxon>
        <taxon>Pterygota</taxon>
        <taxon>Neoptera</taxon>
        <taxon>Endopterygota</taxon>
        <taxon>Lepidoptera</taxon>
        <taxon>Glossata</taxon>
        <taxon>Ditrysia</taxon>
        <taxon>Papilionoidea</taxon>
        <taxon>Nymphalidae</taxon>
        <taxon>Nymphalinae</taxon>
        <taxon>Euphydryas</taxon>
    </lineage>
</organism>
<evidence type="ECO:0000313" key="2">
    <source>
        <dbReference type="EMBL" id="CAH2104019.1"/>
    </source>
</evidence>